<gene>
    <name evidence="2" type="ORF">MJA45_04210</name>
</gene>
<proteinExistence type="predicted"/>
<evidence type="ECO:0000313" key="3">
    <source>
        <dbReference type="Proteomes" id="UP001305702"/>
    </source>
</evidence>
<feature type="transmembrane region" description="Helical" evidence="1">
    <location>
        <begin position="14"/>
        <end position="37"/>
    </location>
</feature>
<keyword evidence="1" id="KW-1133">Transmembrane helix</keyword>
<keyword evidence="3" id="KW-1185">Reference proteome</keyword>
<keyword evidence="1" id="KW-0812">Transmembrane</keyword>
<dbReference type="EMBL" id="CP130318">
    <property type="protein sequence ID" value="WNQ12262.1"/>
    <property type="molecule type" value="Genomic_DNA"/>
</dbReference>
<dbReference type="KEGG" id="paun:MJA45_04210"/>
<sequence length="188" mass="20948">MFPWLNQVLSLHTVIWLLPIVFMFHDLEEIVTVEPFMRRNRMEIEKRLPSGIGKRLNKIFGMRTGSFAVAVGFMLLGVSFCTVWAGIALDQGGSLLPFAAALAVFFAHSFTHLGQSVLLRRYTPGVATAVLLVLPYSIYAYYRLFSADLLTWATAELGLLLGVGGVIPLLWLGHKTGTRLFKNGLDFE</sequence>
<reference evidence="2 3" key="1">
    <citation type="submission" date="2022-02" db="EMBL/GenBank/DDBJ databases">
        <title>Paenibacillus sp. MBLB1776 Whole Genome Shotgun Sequencing.</title>
        <authorList>
            <person name="Hwang C.Y."/>
            <person name="Cho E.-S."/>
            <person name="Seo M.-J."/>
        </authorList>
    </citation>
    <scope>NUCLEOTIDE SEQUENCE [LARGE SCALE GENOMIC DNA]</scope>
    <source>
        <strain evidence="2 3">MBLB1776</strain>
    </source>
</reference>
<feature type="transmembrane region" description="Helical" evidence="1">
    <location>
        <begin position="125"/>
        <end position="144"/>
    </location>
</feature>
<dbReference type="Proteomes" id="UP001305702">
    <property type="component" value="Chromosome"/>
</dbReference>
<feature type="transmembrane region" description="Helical" evidence="1">
    <location>
        <begin position="150"/>
        <end position="172"/>
    </location>
</feature>
<accession>A0AA96LEE1</accession>
<organism evidence="2 3">
    <name type="scientific">Paenibacillus aurantius</name>
    <dbReference type="NCBI Taxonomy" id="2918900"/>
    <lineage>
        <taxon>Bacteria</taxon>
        <taxon>Bacillati</taxon>
        <taxon>Bacillota</taxon>
        <taxon>Bacilli</taxon>
        <taxon>Bacillales</taxon>
        <taxon>Paenibacillaceae</taxon>
        <taxon>Paenibacillus</taxon>
    </lineage>
</organism>
<protein>
    <submittedName>
        <fullName evidence="2">HXXEE domain-containing protein</fullName>
    </submittedName>
</protein>
<dbReference type="Pfam" id="PF13787">
    <property type="entry name" value="HXXEE"/>
    <property type="match status" value="1"/>
</dbReference>
<feature type="transmembrane region" description="Helical" evidence="1">
    <location>
        <begin position="64"/>
        <end position="89"/>
    </location>
</feature>
<evidence type="ECO:0000313" key="2">
    <source>
        <dbReference type="EMBL" id="WNQ12262.1"/>
    </source>
</evidence>
<keyword evidence="1" id="KW-0472">Membrane</keyword>
<evidence type="ECO:0000256" key="1">
    <source>
        <dbReference type="SAM" id="Phobius"/>
    </source>
</evidence>
<feature type="transmembrane region" description="Helical" evidence="1">
    <location>
        <begin position="95"/>
        <end position="113"/>
    </location>
</feature>
<name>A0AA96LEE1_9BACL</name>
<dbReference type="AlphaFoldDB" id="A0AA96LEE1"/>
<dbReference type="InterPro" id="IPR025671">
    <property type="entry name" value="HXXEE"/>
</dbReference>
<dbReference type="RefSeq" id="WP_315606039.1">
    <property type="nucleotide sequence ID" value="NZ_CP130318.1"/>
</dbReference>